<evidence type="ECO:0000313" key="3">
    <source>
        <dbReference type="Proteomes" id="UP000053989"/>
    </source>
</evidence>
<feature type="compositionally biased region" description="Low complexity" evidence="1">
    <location>
        <begin position="175"/>
        <end position="191"/>
    </location>
</feature>
<sequence length="280" mass="29868">MVSNIQRAQEALENVLDILEEPGARSILTPDLMTSYLDEHDKLVQELMQVQSVEASRLVLVKLWELPSSRTIAEKCIAFKSRVEQSLKSNNSQPVTSNQGAPLPASSGIATNRSNNTDSPRIFITPRAGSDGYLADESDELYSPANVHIPPDTSSSRNGPLKSPASHLAQDSSRPASTATQRQAPTQTQSPVAGTRSRVKPNTSTTETSEGASEDALTVRTPEGVNTIRGISVNGSSVDGFTINLGGHGTSGACRRLSAMVSGYQLILFIADINKGATFF</sequence>
<name>A0A0C3A7D3_9AGAM</name>
<feature type="compositionally biased region" description="Polar residues" evidence="1">
    <location>
        <begin position="108"/>
        <end position="119"/>
    </location>
</feature>
<gene>
    <name evidence="2" type="ORF">SCLCIDRAFT_6675</name>
</gene>
<dbReference type="EMBL" id="KN822006">
    <property type="protein sequence ID" value="KIM69578.1"/>
    <property type="molecule type" value="Genomic_DNA"/>
</dbReference>
<dbReference type="HOGENOM" id="CLU_888920_0_0_1"/>
<organism evidence="2 3">
    <name type="scientific">Scleroderma citrinum Foug A</name>
    <dbReference type="NCBI Taxonomy" id="1036808"/>
    <lineage>
        <taxon>Eukaryota</taxon>
        <taxon>Fungi</taxon>
        <taxon>Dikarya</taxon>
        <taxon>Basidiomycota</taxon>
        <taxon>Agaricomycotina</taxon>
        <taxon>Agaricomycetes</taxon>
        <taxon>Agaricomycetidae</taxon>
        <taxon>Boletales</taxon>
        <taxon>Sclerodermatineae</taxon>
        <taxon>Sclerodermataceae</taxon>
        <taxon>Scleroderma</taxon>
    </lineage>
</organism>
<dbReference type="Proteomes" id="UP000053989">
    <property type="component" value="Unassembled WGS sequence"/>
</dbReference>
<evidence type="ECO:0000313" key="2">
    <source>
        <dbReference type="EMBL" id="KIM69578.1"/>
    </source>
</evidence>
<proteinExistence type="predicted"/>
<evidence type="ECO:0000256" key="1">
    <source>
        <dbReference type="SAM" id="MobiDB-lite"/>
    </source>
</evidence>
<feature type="region of interest" description="Disordered" evidence="1">
    <location>
        <begin position="89"/>
        <end position="219"/>
    </location>
</feature>
<keyword evidence="3" id="KW-1185">Reference proteome</keyword>
<feature type="compositionally biased region" description="Polar residues" evidence="1">
    <location>
        <begin position="89"/>
        <end position="100"/>
    </location>
</feature>
<accession>A0A0C3A7D3</accession>
<reference evidence="3" key="2">
    <citation type="submission" date="2015-01" db="EMBL/GenBank/DDBJ databases">
        <title>Evolutionary Origins and Diversification of the Mycorrhizal Mutualists.</title>
        <authorList>
            <consortium name="DOE Joint Genome Institute"/>
            <consortium name="Mycorrhizal Genomics Consortium"/>
            <person name="Kohler A."/>
            <person name="Kuo A."/>
            <person name="Nagy L.G."/>
            <person name="Floudas D."/>
            <person name="Copeland A."/>
            <person name="Barry K.W."/>
            <person name="Cichocki N."/>
            <person name="Veneault-Fourrey C."/>
            <person name="LaButti K."/>
            <person name="Lindquist E.A."/>
            <person name="Lipzen A."/>
            <person name="Lundell T."/>
            <person name="Morin E."/>
            <person name="Murat C."/>
            <person name="Riley R."/>
            <person name="Ohm R."/>
            <person name="Sun H."/>
            <person name="Tunlid A."/>
            <person name="Henrissat B."/>
            <person name="Grigoriev I.V."/>
            <person name="Hibbett D.S."/>
            <person name="Martin F."/>
        </authorList>
    </citation>
    <scope>NUCLEOTIDE SEQUENCE [LARGE SCALE GENOMIC DNA]</scope>
    <source>
        <strain evidence="3">Foug A</strain>
    </source>
</reference>
<dbReference type="InParanoid" id="A0A0C3A7D3"/>
<protein>
    <submittedName>
        <fullName evidence="2">Uncharacterized protein</fullName>
    </submittedName>
</protein>
<dbReference type="AlphaFoldDB" id="A0A0C3A7D3"/>
<reference evidence="2 3" key="1">
    <citation type="submission" date="2014-04" db="EMBL/GenBank/DDBJ databases">
        <authorList>
            <consortium name="DOE Joint Genome Institute"/>
            <person name="Kuo A."/>
            <person name="Kohler A."/>
            <person name="Nagy L.G."/>
            <person name="Floudas D."/>
            <person name="Copeland A."/>
            <person name="Barry K.W."/>
            <person name="Cichocki N."/>
            <person name="Veneault-Fourrey C."/>
            <person name="LaButti K."/>
            <person name="Lindquist E.A."/>
            <person name="Lipzen A."/>
            <person name="Lundell T."/>
            <person name="Morin E."/>
            <person name="Murat C."/>
            <person name="Sun H."/>
            <person name="Tunlid A."/>
            <person name="Henrissat B."/>
            <person name="Grigoriev I.V."/>
            <person name="Hibbett D.S."/>
            <person name="Martin F."/>
            <person name="Nordberg H.P."/>
            <person name="Cantor M.N."/>
            <person name="Hua S.X."/>
        </authorList>
    </citation>
    <scope>NUCLEOTIDE SEQUENCE [LARGE SCALE GENOMIC DNA]</scope>
    <source>
        <strain evidence="2 3">Foug A</strain>
    </source>
</reference>